<dbReference type="AlphaFoldDB" id="A0A4Y9YNJ9"/>
<dbReference type="Gene3D" id="3.40.50.1820">
    <property type="entry name" value="alpha/beta hydrolase"/>
    <property type="match status" value="1"/>
</dbReference>
<dbReference type="PANTHER" id="PTHR10794">
    <property type="entry name" value="ABHYDROLASE DOMAIN-CONTAINING PROTEIN"/>
    <property type="match status" value="1"/>
</dbReference>
<dbReference type="InterPro" id="IPR029058">
    <property type="entry name" value="AB_hydrolase_fold"/>
</dbReference>
<dbReference type="InterPro" id="IPR050960">
    <property type="entry name" value="AB_hydrolase_4_sf"/>
</dbReference>
<evidence type="ECO:0000313" key="3">
    <source>
        <dbReference type="Proteomes" id="UP000298390"/>
    </source>
</evidence>
<reference evidence="2 3" key="1">
    <citation type="submission" date="2019-01" db="EMBL/GenBank/DDBJ databases">
        <title>Genome sequencing of the rare red list fungi Fomitopsis rosea.</title>
        <authorList>
            <person name="Buettner E."/>
            <person name="Kellner H."/>
        </authorList>
    </citation>
    <scope>NUCLEOTIDE SEQUENCE [LARGE SCALE GENOMIC DNA]</scope>
    <source>
        <strain evidence="2 3">DSM 105464</strain>
    </source>
</reference>
<gene>
    <name evidence="2" type="ORF">EVJ58_g2922</name>
</gene>
<sequence length="241" mass="26384">MGLCQECWRVGTTFSDKLLRVAHGPCDCISLEDNWLHRTVYAKAMAQNLQRLLGRHANAIAKFPEHPLAKVLPEVLNDKSMSLTQFDGKVTCKVGGSSPPFPFPSAWDYYAWASSHKVLANIRVPFLALNAEDDPVVQVLPIEAGGNPYVAFAVTEKGGHLGWFGKVQATGETRRWVSRPVLEWLKAVGEDIVVRDRQIKPLHVVDGFLKEDGRDDIGCKGVEGGGHVVGVEGEEGLFAGL</sequence>
<accession>A0A4Y9YNJ9</accession>
<organism evidence="2 3">
    <name type="scientific">Rhodofomes roseus</name>
    <dbReference type="NCBI Taxonomy" id="34475"/>
    <lineage>
        <taxon>Eukaryota</taxon>
        <taxon>Fungi</taxon>
        <taxon>Dikarya</taxon>
        <taxon>Basidiomycota</taxon>
        <taxon>Agaricomycotina</taxon>
        <taxon>Agaricomycetes</taxon>
        <taxon>Polyporales</taxon>
        <taxon>Rhodofomes</taxon>
    </lineage>
</organism>
<evidence type="ECO:0000256" key="1">
    <source>
        <dbReference type="ARBA" id="ARBA00010884"/>
    </source>
</evidence>
<dbReference type="PANTHER" id="PTHR10794:SF63">
    <property type="entry name" value="ALPHA_BETA HYDROLASE 1, ISOFORM A"/>
    <property type="match status" value="1"/>
</dbReference>
<dbReference type="GO" id="GO:0051793">
    <property type="term" value="P:medium-chain fatty acid catabolic process"/>
    <property type="evidence" value="ECO:0007669"/>
    <property type="project" value="TreeGrafter"/>
</dbReference>
<dbReference type="GO" id="GO:0008126">
    <property type="term" value="F:acetylesterase activity"/>
    <property type="evidence" value="ECO:0007669"/>
    <property type="project" value="TreeGrafter"/>
</dbReference>
<dbReference type="GO" id="GO:0047372">
    <property type="term" value="F:monoacylglycerol lipase activity"/>
    <property type="evidence" value="ECO:0007669"/>
    <property type="project" value="TreeGrafter"/>
</dbReference>
<dbReference type="STRING" id="34475.A0A4Y9YNJ9"/>
<comment type="similarity">
    <text evidence="1">Belongs to the AB hydrolase superfamily. AB hydrolase 4 family.</text>
</comment>
<protein>
    <submittedName>
        <fullName evidence="2">Uncharacterized protein</fullName>
    </submittedName>
</protein>
<name>A0A4Y9YNJ9_9APHY</name>
<dbReference type="SUPFAM" id="SSF53474">
    <property type="entry name" value="alpha/beta-Hydrolases"/>
    <property type="match status" value="1"/>
</dbReference>
<evidence type="ECO:0000313" key="2">
    <source>
        <dbReference type="EMBL" id="TFY63975.1"/>
    </source>
</evidence>
<dbReference type="EMBL" id="SEKV01000113">
    <property type="protein sequence ID" value="TFY63975.1"/>
    <property type="molecule type" value="Genomic_DNA"/>
</dbReference>
<comment type="caution">
    <text evidence="2">The sequence shown here is derived from an EMBL/GenBank/DDBJ whole genome shotgun (WGS) entry which is preliminary data.</text>
</comment>
<dbReference type="GO" id="GO:0051792">
    <property type="term" value="P:medium-chain fatty acid biosynthetic process"/>
    <property type="evidence" value="ECO:0007669"/>
    <property type="project" value="TreeGrafter"/>
</dbReference>
<dbReference type="Proteomes" id="UP000298390">
    <property type="component" value="Unassembled WGS sequence"/>
</dbReference>
<proteinExistence type="inferred from homology"/>